<evidence type="ECO:0000313" key="2">
    <source>
        <dbReference type="EMBL" id="CAG8980504.1"/>
    </source>
</evidence>
<reference evidence="2" key="1">
    <citation type="submission" date="2021-07" db="EMBL/GenBank/DDBJ databases">
        <authorList>
            <person name="Durling M."/>
        </authorList>
    </citation>
    <scope>NUCLEOTIDE SEQUENCE</scope>
</reference>
<name>A0A9N9Q9X7_9HELO</name>
<organism evidence="2 3">
    <name type="scientific">Hymenoscyphus albidus</name>
    <dbReference type="NCBI Taxonomy" id="595503"/>
    <lineage>
        <taxon>Eukaryota</taxon>
        <taxon>Fungi</taxon>
        <taxon>Dikarya</taxon>
        <taxon>Ascomycota</taxon>
        <taxon>Pezizomycotina</taxon>
        <taxon>Leotiomycetes</taxon>
        <taxon>Helotiales</taxon>
        <taxon>Helotiaceae</taxon>
        <taxon>Hymenoscyphus</taxon>
    </lineage>
</organism>
<protein>
    <submittedName>
        <fullName evidence="2">Uncharacterized protein</fullName>
    </submittedName>
</protein>
<sequence length="295" mass="34490">MSKKRKLDDIYDKREDKMREPGEEDVEANEENAKVCPVLSQSAVPHLDSFYPSQAARRINLAIRVFDKRDTEATEKIQQLEKRTIKLIKEKETRKPAMALLKRKLEEVQPPSQSRKRQKLEDRFNPDDWKDHVRRLGVLFSEFHPEGDAAISEGEQFQRHFEALTEVFCSTKSPEFVFPSYERWKELPEKENSKPMCLYLLVWGRTCPFYNPRWDRKHGYCLGVRRINGRTMTRISRTRVSKRTIEVPAAEGLDMGDRFDADDEKDEKDAKDEGEVNSIRKVRNWLKKGSGGNAA</sequence>
<feature type="region of interest" description="Disordered" evidence="1">
    <location>
        <begin position="254"/>
        <end position="276"/>
    </location>
</feature>
<keyword evidence="3" id="KW-1185">Reference proteome</keyword>
<dbReference type="EMBL" id="CAJVRM010000394">
    <property type="protein sequence ID" value="CAG8980504.1"/>
    <property type="molecule type" value="Genomic_DNA"/>
</dbReference>
<gene>
    <name evidence="2" type="ORF">HYALB_00012614</name>
</gene>
<feature type="region of interest" description="Disordered" evidence="1">
    <location>
        <begin position="101"/>
        <end position="123"/>
    </location>
</feature>
<dbReference type="OrthoDB" id="10334297at2759"/>
<evidence type="ECO:0000313" key="3">
    <source>
        <dbReference type="Proteomes" id="UP000701801"/>
    </source>
</evidence>
<feature type="region of interest" description="Disordered" evidence="1">
    <location>
        <begin position="1"/>
        <end position="33"/>
    </location>
</feature>
<feature type="compositionally biased region" description="Basic and acidic residues" evidence="1">
    <location>
        <begin position="1"/>
        <end position="21"/>
    </location>
</feature>
<dbReference type="AlphaFoldDB" id="A0A9N9Q9X7"/>
<dbReference type="Proteomes" id="UP000701801">
    <property type="component" value="Unassembled WGS sequence"/>
</dbReference>
<proteinExistence type="predicted"/>
<comment type="caution">
    <text evidence="2">The sequence shown here is derived from an EMBL/GenBank/DDBJ whole genome shotgun (WGS) entry which is preliminary data.</text>
</comment>
<accession>A0A9N9Q9X7</accession>
<evidence type="ECO:0000256" key="1">
    <source>
        <dbReference type="SAM" id="MobiDB-lite"/>
    </source>
</evidence>